<gene>
    <name evidence="2" type="primary">ga11179</name>
    <name evidence="2" type="ORF">PR202_ga11179</name>
</gene>
<reference evidence="2" key="1">
    <citation type="journal article" date="2018" name="DNA Res.">
        <title>Multiple hybrid de novo genome assembly of finger millet, an orphan allotetraploid crop.</title>
        <authorList>
            <person name="Hatakeyama M."/>
            <person name="Aluri S."/>
            <person name="Balachadran M.T."/>
            <person name="Sivarajan S.R."/>
            <person name="Patrignani A."/>
            <person name="Gruter S."/>
            <person name="Poveda L."/>
            <person name="Shimizu-Inatsugi R."/>
            <person name="Baeten J."/>
            <person name="Francoijs K.J."/>
            <person name="Nataraja K.N."/>
            <person name="Reddy Y.A.N."/>
            <person name="Phadnis S."/>
            <person name="Ravikumar R.L."/>
            <person name="Schlapbach R."/>
            <person name="Sreeman S.M."/>
            <person name="Shimizu K.K."/>
        </authorList>
    </citation>
    <scope>NUCLEOTIDE SEQUENCE</scope>
</reference>
<proteinExistence type="predicted"/>
<organism evidence="2 3">
    <name type="scientific">Eleusine coracana subsp. coracana</name>
    <dbReference type="NCBI Taxonomy" id="191504"/>
    <lineage>
        <taxon>Eukaryota</taxon>
        <taxon>Viridiplantae</taxon>
        <taxon>Streptophyta</taxon>
        <taxon>Embryophyta</taxon>
        <taxon>Tracheophyta</taxon>
        <taxon>Spermatophyta</taxon>
        <taxon>Magnoliopsida</taxon>
        <taxon>Liliopsida</taxon>
        <taxon>Poales</taxon>
        <taxon>Poaceae</taxon>
        <taxon>PACMAD clade</taxon>
        <taxon>Chloridoideae</taxon>
        <taxon>Cynodonteae</taxon>
        <taxon>Eleusininae</taxon>
        <taxon>Eleusine</taxon>
    </lineage>
</organism>
<reference evidence="2" key="2">
    <citation type="submission" date="2021-12" db="EMBL/GenBank/DDBJ databases">
        <title>Resequencing data analysis of finger millet.</title>
        <authorList>
            <person name="Hatakeyama M."/>
            <person name="Aluri S."/>
            <person name="Balachadran M.T."/>
            <person name="Sivarajan S.R."/>
            <person name="Poveda L."/>
            <person name="Shimizu-Inatsugi R."/>
            <person name="Schlapbach R."/>
            <person name="Sreeman S.M."/>
            <person name="Shimizu K.K."/>
        </authorList>
    </citation>
    <scope>NUCLEOTIDE SEQUENCE</scope>
</reference>
<dbReference type="Pfam" id="PF08268">
    <property type="entry name" value="FBA_3"/>
    <property type="match status" value="1"/>
</dbReference>
<dbReference type="PANTHER" id="PTHR34591">
    <property type="entry name" value="OS03G0653100 PROTEIN-RELATED"/>
    <property type="match status" value="1"/>
</dbReference>
<evidence type="ECO:0000313" key="3">
    <source>
        <dbReference type="Proteomes" id="UP001054889"/>
    </source>
</evidence>
<sequence length="382" mass="43199">MRPPSANDSTCTCTALHDDVLADILRRLPPRGLAVSRFVDHCNGLLLLSDPCGLVVSNPATRRWAHLPPPPSRLEGISSCIARLVFDPADSPHYHVLLVPQRHGAPQCWQVMGGLEGGEEPPEMTSHMVERHHWSGYGAYWRGALYTQCQSGTSSVARISLSNEKYRVIEVPADVDLEGCSYSYLGRSEKGIVCATIHGWYMFRVWILDESCGQAEWVLKHHIDLHRTVSRVMDYDDQGMEGPWMLQDFNNPEDYGHVDDEDCLSRKNDDEYGNSSALMERKFEWDSENDDVLDDECEAERAGYVTCLGFHPYKPIVFLNISLRKIVAYHLNTSKVQVLGNACPEYYKHYAGHVAHMRPSFPYTPCLMAEFPQNKVEAPVKD</sequence>
<dbReference type="PANTHER" id="PTHR34591:SF10">
    <property type="entry name" value="F-BOX DOMAIN-CONTAINING PROTEIN"/>
    <property type="match status" value="1"/>
</dbReference>
<dbReference type="EMBL" id="BQKI01000005">
    <property type="protein sequence ID" value="GJM94529.1"/>
    <property type="molecule type" value="Genomic_DNA"/>
</dbReference>
<evidence type="ECO:0000259" key="1">
    <source>
        <dbReference type="Pfam" id="PF08268"/>
    </source>
</evidence>
<dbReference type="Proteomes" id="UP001054889">
    <property type="component" value="Unassembled WGS sequence"/>
</dbReference>
<accession>A0AAV5C8H6</accession>
<keyword evidence="3" id="KW-1185">Reference proteome</keyword>
<dbReference type="AlphaFoldDB" id="A0AAV5C8H6"/>
<name>A0AAV5C8H6_ELECO</name>
<comment type="caution">
    <text evidence="2">The sequence shown here is derived from an EMBL/GenBank/DDBJ whole genome shotgun (WGS) entry which is preliminary data.</text>
</comment>
<protein>
    <recommendedName>
        <fullName evidence="1">F-box associated beta-propeller type 3 domain-containing protein</fullName>
    </recommendedName>
</protein>
<evidence type="ECO:0000313" key="2">
    <source>
        <dbReference type="EMBL" id="GJM94529.1"/>
    </source>
</evidence>
<dbReference type="InterPro" id="IPR013187">
    <property type="entry name" value="F-box-assoc_dom_typ3"/>
</dbReference>
<feature type="domain" description="F-box associated beta-propeller type 3" evidence="1">
    <location>
        <begin position="35"/>
        <end position="232"/>
    </location>
</feature>